<dbReference type="AlphaFoldDB" id="A0A2T7PDQ8"/>
<name>A0A2T7PDQ8_POMCA</name>
<reference evidence="2 3" key="1">
    <citation type="submission" date="2018-04" db="EMBL/GenBank/DDBJ databases">
        <title>The genome of golden apple snail Pomacea canaliculata provides insight into stress tolerance and invasive adaptation.</title>
        <authorList>
            <person name="Liu C."/>
            <person name="Liu B."/>
            <person name="Ren Y."/>
            <person name="Zhang Y."/>
            <person name="Wang H."/>
            <person name="Li S."/>
            <person name="Jiang F."/>
            <person name="Yin L."/>
            <person name="Zhang G."/>
            <person name="Qian W."/>
            <person name="Fan W."/>
        </authorList>
    </citation>
    <scope>NUCLEOTIDE SEQUENCE [LARGE SCALE GENOMIC DNA]</scope>
    <source>
        <strain evidence="2">SZHN2017</strain>
        <tissue evidence="2">Muscle</tissue>
    </source>
</reference>
<evidence type="ECO:0000256" key="1">
    <source>
        <dbReference type="SAM" id="MobiDB-lite"/>
    </source>
</evidence>
<evidence type="ECO:0000313" key="2">
    <source>
        <dbReference type="EMBL" id="PVD31553.1"/>
    </source>
</evidence>
<proteinExistence type="predicted"/>
<evidence type="ECO:0000313" key="3">
    <source>
        <dbReference type="Proteomes" id="UP000245119"/>
    </source>
</evidence>
<protein>
    <submittedName>
        <fullName evidence="2">Uncharacterized protein</fullName>
    </submittedName>
</protein>
<accession>A0A2T7PDQ8</accession>
<comment type="caution">
    <text evidence="2">The sequence shown here is derived from an EMBL/GenBank/DDBJ whole genome shotgun (WGS) entry which is preliminary data.</text>
</comment>
<feature type="compositionally biased region" description="Basic residues" evidence="1">
    <location>
        <begin position="8"/>
        <end position="17"/>
    </location>
</feature>
<organism evidence="2 3">
    <name type="scientific">Pomacea canaliculata</name>
    <name type="common">Golden apple snail</name>
    <dbReference type="NCBI Taxonomy" id="400727"/>
    <lineage>
        <taxon>Eukaryota</taxon>
        <taxon>Metazoa</taxon>
        <taxon>Spiralia</taxon>
        <taxon>Lophotrochozoa</taxon>
        <taxon>Mollusca</taxon>
        <taxon>Gastropoda</taxon>
        <taxon>Caenogastropoda</taxon>
        <taxon>Architaenioglossa</taxon>
        <taxon>Ampullarioidea</taxon>
        <taxon>Ampullariidae</taxon>
        <taxon>Pomacea</taxon>
    </lineage>
</organism>
<feature type="region of interest" description="Disordered" evidence="1">
    <location>
        <begin position="1"/>
        <end position="68"/>
    </location>
</feature>
<gene>
    <name evidence="2" type="ORF">C0Q70_06966</name>
</gene>
<sequence>METVQSKPRNRTKRRERAHQLNQEKQNLADEALSGDEPKGSPSRSSKEKCRAKARRQRNNSSHSFEEDIIDGFAIMSFKTLEDLEHPYYGN</sequence>
<dbReference type="Proteomes" id="UP000245119">
    <property type="component" value="Linkage Group LG4"/>
</dbReference>
<dbReference type="EMBL" id="PZQS01000004">
    <property type="protein sequence ID" value="PVD31553.1"/>
    <property type="molecule type" value="Genomic_DNA"/>
</dbReference>
<keyword evidence="3" id="KW-1185">Reference proteome</keyword>